<evidence type="ECO:0000313" key="4">
    <source>
        <dbReference type="Proteomes" id="UP000318833"/>
    </source>
</evidence>
<gene>
    <name evidence="3" type="ORF">FOF46_28200</name>
</gene>
<dbReference type="PANTHER" id="PTHR13914">
    <property type="entry name" value="PROLINE OXIDASE"/>
    <property type="match status" value="1"/>
</dbReference>
<dbReference type="InterPro" id="IPR029041">
    <property type="entry name" value="FAD-linked_oxidoreductase-like"/>
</dbReference>
<dbReference type="SUPFAM" id="SSF51730">
    <property type="entry name" value="FAD-linked oxidoreductase"/>
    <property type="match status" value="1"/>
</dbReference>
<protein>
    <submittedName>
        <fullName evidence="3">Proline dehydrogenase</fullName>
    </submittedName>
</protein>
<accession>A0A554VBF5</accession>
<comment type="caution">
    <text evidence="3">The sequence shown here is derived from an EMBL/GenBank/DDBJ whole genome shotgun (WGS) entry which is preliminary data.</text>
</comment>
<sequence length="390" mass="45314">MSQNNLFDNTETAFALKSDSELERAYFLFKMISNEPLVRIGTAVTNFAIKAHLPVQGLIRATVFDHFCGGVSEEDCLSVVDKMYVKKVCSVLDYSVEGKEEETQFDAVLEKTLKLLEFADEKDAMPFSVFKPTGFGRFLIWQKKTEGTTLTSEEEKEWERIEERFDKVCKKAYDCDVALLIDGEESWMQDAADELVARMMRKYNKEKAIVYNTLQLYRHDRLEYLKRLHEEARVHDFKIGVKIVRGAYMEKENERAKEKGYPTPICKDKEHTDQNFDETMTYILEHLNDISVFIGTHNEESSYKAMELMTKLNIGKNDFRVWFGQLYGMSDHISFNQAAEGYNVAKYLPFGPVRDVMPYLIRRAEENTSVAGQTSRELNLLSQEKKRRKL</sequence>
<evidence type="ECO:0000256" key="1">
    <source>
        <dbReference type="ARBA" id="ARBA00023002"/>
    </source>
</evidence>
<dbReference type="OrthoDB" id="1401444at2"/>
<dbReference type="Pfam" id="PF01619">
    <property type="entry name" value="Pro_dh"/>
    <property type="match status" value="1"/>
</dbReference>
<keyword evidence="1" id="KW-0560">Oxidoreductase</keyword>
<dbReference type="AlphaFoldDB" id="A0A554VBF5"/>
<dbReference type="Proteomes" id="UP000318833">
    <property type="component" value="Unassembled WGS sequence"/>
</dbReference>
<proteinExistence type="predicted"/>
<dbReference type="EMBL" id="VLNR01000095">
    <property type="protein sequence ID" value="TSE03887.1"/>
    <property type="molecule type" value="Genomic_DNA"/>
</dbReference>
<feature type="domain" description="Proline dehydrogenase" evidence="2">
    <location>
        <begin position="79"/>
        <end position="376"/>
    </location>
</feature>
<dbReference type="InterPro" id="IPR002872">
    <property type="entry name" value="Proline_DH_dom"/>
</dbReference>
<reference evidence="3 4" key="1">
    <citation type="submission" date="2019-07" db="EMBL/GenBank/DDBJ databases">
        <title>The draft genome sequence of Aquimarina algiphila M91.</title>
        <authorList>
            <person name="Meng X."/>
        </authorList>
    </citation>
    <scope>NUCLEOTIDE SEQUENCE [LARGE SCALE GENOMIC DNA]</scope>
    <source>
        <strain evidence="3 4">M91</strain>
    </source>
</reference>
<dbReference type="RefSeq" id="WP_143918814.1">
    <property type="nucleotide sequence ID" value="NZ_CANMIK010000092.1"/>
</dbReference>
<organism evidence="3 4">
    <name type="scientific">Aquimarina algiphila</name>
    <dbReference type="NCBI Taxonomy" id="2047982"/>
    <lineage>
        <taxon>Bacteria</taxon>
        <taxon>Pseudomonadati</taxon>
        <taxon>Bacteroidota</taxon>
        <taxon>Flavobacteriia</taxon>
        <taxon>Flavobacteriales</taxon>
        <taxon>Flavobacteriaceae</taxon>
        <taxon>Aquimarina</taxon>
    </lineage>
</organism>
<name>A0A554VBF5_9FLAO</name>
<dbReference type="InterPro" id="IPR015659">
    <property type="entry name" value="Proline_oxidase"/>
</dbReference>
<dbReference type="GO" id="GO:0010133">
    <property type="term" value="P:L-proline catabolic process to L-glutamate"/>
    <property type="evidence" value="ECO:0007669"/>
    <property type="project" value="TreeGrafter"/>
</dbReference>
<dbReference type="PANTHER" id="PTHR13914:SF0">
    <property type="entry name" value="PROLINE DEHYDROGENASE 1, MITOCHONDRIAL"/>
    <property type="match status" value="1"/>
</dbReference>
<dbReference type="GO" id="GO:0071949">
    <property type="term" value="F:FAD binding"/>
    <property type="evidence" value="ECO:0007669"/>
    <property type="project" value="TreeGrafter"/>
</dbReference>
<evidence type="ECO:0000259" key="2">
    <source>
        <dbReference type="Pfam" id="PF01619"/>
    </source>
</evidence>
<dbReference type="GO" id="GO:0004657">
    <property type="term" value="F:proline dehydrogenase activity"/>
    <property type="evidence" value="ECO:0007669"/>
    <property type="project" value="InterPro"/>
</dbReference>
<evidence type="ECO:0000313" key="3">
    <source>
        <dbReference type="EMBL" id="TSE03887.1"/>
    </source>
</evidence>
<dbReference type="Gene3D" id="3.20.20.220">
    <property type="match status" value="1"/>
</dbReference>
<keyword evidence="4" id="KW-1185">Reference proteome</keyword>